<feature type="domain" description="HTH araC/xylS-type" evidence="10">
    <location>
        <begin position="431"/>
        <end position="530"/>
    </location>
</feature>
<sequence length="534" mass="62216">MELELLRAIVVDDEMNARKIVPIIIDWQAVGYRFVGEASNGSEALDLIETMKPDVVFTDISMPFMDGLELSRLIKERYPLVKIVIITAHPEFEYAKKSLEIGVQNFILKPLQAEEVRRVVVDLHGKIREETERWNEYQELNRQLKENAVQLKEKFLNDLLSGLWDPDQLVSRFHYFFPDSANSLFSIMLIELQIPLEEGEEQRILQSLRCKRFIDYALEEYEGIEVFFDNSQRIVLLNRKDNQNLTKIGEWLAQSLHEKLEYKASIGVGSTCTDFNRIKESYKEALEAVRYGKLKGSNAIYFFNDEIHFGGRSWEVKTNEIEEILFFVKAAILDKAMQSIEKMFQDLEKSKAFSVERARLVSAQFVSTLINSLAEMGVKLDNNLSFDISPYKRIFELDSLPEMQQTLLELTEKVTSQVTRARSKKTNNIIHEVKDFIQQEMHIPEMSLSYVSNKFHMNSSYFSRIFKQDTGVSFTEYLLKCRMEKAVKLLNETDWKAYQIAEKVGIKDPFYFSNCFKKVMGVSVQEYKKNSFSL</sequence>
<keyword evidence="5" id="KW-0805">Transcription regulation</keyword>
<protein>
    <recommendedName>
        <fullName evidence="14">DNA-binding response regulator</fullName>
    </recommendedName>
</protein>
<dbReference type="Proteomes" id="UP000249163">
    <property type="component" value="Chromosome"/>
</dbReference>
<dbReference type="GO" id="GO:0000160">
    <property type="term" value="P:phosphorelay signal transduction system"/>
    <property type="evidence" value="ECO:0007669"/>
    <property type="project" value="UniProtKB-KW"/>
</dbReference>
<dbReference type="Pfam" id="PF00072">
    <property type="entry name" value="Response_reg"/>
    <property type="match status" value="1"/>
</dbReference>
<dbReference type="CDD" id="cd17536">
    <property type="entry name" value="REC_YesN-like"/>
    <property type="match status" value="1"/>
</dbReference>
<dbReference type="PANTHER" id="PTHR42713:SF3">
    <property type="entry name" value="TRANSCRIPTIONAL REGULATORY PROTEIN HPTR"/>
    <property type="match status" value="1"/>
</dbReference>
<keyword evidence="9" id="KW-0175">Coiled coil</keyword>
<dbReference type="Gene3D" id="3.40.50.2300">
    <property type="match status" value="1"/>
</dbReference>
<keyword evidence="3 8" id="KW-0597">Phosphoprotein</keyword>
<accession>A0AAD0KID7</accession>
<feature type="coiled-coil region" evidence="9">
    <location>
        <begin position="127"/>
        <end position="154"/>
    </location>
</feature>
<gene>
    <name evidence="12" type="ORF">CD191_14530</name>
</gene>
<reference evidence="12 13" key="1">
    <citation type="submission" date="2017-06" db="EMBL/GenBank/DDBJ databases">
        <title>Complete genome sequence of Paenibacillus odorifer CBA7130.</title>
        <authorList>
            <person name="Nam Y.-D."/>
            <person name="Kang J."/>
            <person name="Chung W.-H."/>
        </authorList>
    </citation>
    <scope>NUCLEOTIDE SEQUENCE [LARGE SCALE GENOMIC DNA]</scope>
    <source>
        <strain evidence="12 13">CBA7130</strain>
    </source>
</reference>
<dbReference type="Pfam" id="PF12833">
    <property type="entry name" value="HTH_18"/>
    <property type="match status" value="1"/>
</dbReference>
<evidence type="ECO:0000256" key="1">
    <source>
        <dbReference type="ARBA" id="ARBA00004496"/>
    </source>
</evidence>
<organism evidence="12 13">
    <name type="scientific">Paenibacillus odorifer</name>
    <dbReference type="NCBI Taxonomy" id="189426"/>
    <lineage>
        <taxon>Bacteria</taxon>
        <taxon>Bacillati</taxon>
        <taxon>Bacillota</taxon>
        <taxon>Bacilli</taxon>
        <taxon>Bacillales</taxon>
        <taxon>Paenibacillaceae</taxon>
        <taxon>Paenibacillus</taxon>
    </lineage>
</organism>
<evidence type="ECO:0000256" key="9">
    <source>
        <dbReference type="SAM" id="Coils"/>
    </source>
</evidence>
<dbReference type="InterPro" id="IPR009057">
    <property type="entry name" value="Homeodomain-like_sf"/>
</dbReference>
<dbReference type="InterPro" id="IPR041522">
    <property type="entry name" value="CdaR_GGDEF"/>
</dbReference>
<name>A0AAD0KID7_9BACL</name>
<evidence type="ECO:0000256" key="6">
    <source>
        <dbReference type="ARBA" id="ARBA00023125"/>
    </source>
</evidence>
<dbReference type="Gene3D" id="1.10.10.60">
    <property type="entry name" value="Homeodomain-like"/>
    <property type="match status" value="2"/>
</dbReference>
<keyword evidence="2" id="KW-0963">Cytoplasm</keyword>
<evidence type="ECO:0000256" key="3">
    <source>
        <dbReference type="ARBA" id="ARBA00022553"/>
    </source>
</evidence>
<dbReference type="GO" id="GO:0005737">
    <property type="term" value="C:cytoplasm"/>
    <property type="evidence" value="ECO:0007669"/>
    <property type="project" value="UniProtKB-SubCell"/>
</dbReference>
<evidence type="ECO:0000259" key="10">
    <source>
        <dbReference type="PROSITE" id="PS01124"/>
    </source>
</evidence>
<dbReference type="AlphaFoldDB" id="A0AAD0KID7"/>
<dbReference type="GO" id="GO:0043565">
    <property type="term" value="F:sequence-specific DNA binding"/>
    <property type="evidence" value="ECO:0007669"/>
    <property type="project" value="InterPro"/>
</dbReference>
<evidence type="ECO:0000313" key="12">
    <source>
        <dbReference type="EMBL" id="AWV33731.1"/>
    </source>
</evidence>
<dbReference type="InterPro" id="IPR051552">
    <property type="entry name" value="HptR"/>
</dbReference>
<comment type="subcellular location">
    <subcellularLocation>
        <location evidence="1">Cytoplasm</location>
    </subcellularLocation>
</comment>
<dbReference type="InterPro" id="IPR018060">
    <property type="entry name" value="HTH_AraC"/>
</dbReference>
<dbReference type="PROSITE" id="PS01124">
    <property type="entry name" value="HTH_ARAC_FAMILY_2"/>
    <property type="match status" value="1"/>
</dbReference>
<feature type="domain" description="Response regulatory" evidence="11">
    <location>
        <begin position="7"/>
        <end position="124"/>
    </location>
</feature>
<evidence type="ECO:0000259" key="11">
    <source>
        <dbReference type="PROSITE" id="PS50110"/>
    </source>
</evidence>
<evidence type="ECO:0008006" key="14">
    <source>
        <dbReference type="Google" id="ProtNLM"/>
    </source>
</evidence>
<evidence type="ECO:0000256" key="8">
    <source>
        <dbReference type="PROSITE-ProRule" id="PRU00169"/>
    </source>
</evidence>
<proteinExistence type="predicted"/>
<keyword evidence="7" id="KW-0804">Transcription</keyword>
<dbReference type="SUPFAM" id="SSF46689">
    <property type="entry name" value="Homeodomain-like"/>
    <property type="match status" value="2"/>
</dbReference>
<dbReference type="PANTHER" id="PTHR42713">
    <property type="entry name" value="HISTIDINE KINASE-RELATED"/>
    <property type="match status" value="1"/>
</dbReference>
<keyword evidence="4" id="KW-0902">Two-component regulatory system</keyword>
<dbReference type="SMART" id="SM00342">
    <property type="entry name" value="HTH_ARAC"/>
    <property type="match status" value="1"/>
</dbReference>
<evidence type="ECO:0000256" key="7">
    <source>
        <dbReference type="ARBA" id="ARBA00023163"/>
    </source>
</evidence>
<dbReference type="InterPro" id="IPR011006">
    <property type="entry name" value="CheY-like_superfamily"/>
</dbReference>
<dbReference type="Pfam" id="PF17853">
    <property type="entry name" value="GGDEF_2"/>
    <property type="match status" value="1"/>
</dbReference>
<dbReference type="SUPFAM" id="SSF52172">
    <property type="entry name" value="CheY-like"/>
    <property type="match status" value="1"/>
</dbReference>
<evidence type="ECO:0000256" key="2">
    <source>
        <dbReference type="ARBA" id="ARBA00022490"/>
    </source>
</evidence>
<evidence type="ECO:0000256" key="4">
    <source>
        <dbReference type="ARBA" id="ARBA00023012"/>
    </source>
</evidence>
<feature type="modified residue" description="4-aspartylphosphate" evidence="8">
    <location>
        <position position="59"/>
    </location>
</feature>
<dbReference type="InterPro" id="IPR001789">
    <property type="entry name" value="Sig_transdc_resp-reg_receiver"/>
</dbReference>
<dbReference type="PROSITE" id="PS50110">
    <property type="entry name" value="RESPONSE_REGULATORY"/>
    <property type="match status" value="1"/>
</dbReference>
<dbReference type="SMART" id="SM00448">
    <property type="entry name" value="REC"/>
    <property type="match status" value="1"/>
</dbReference>
<evidence type="ECO:0000256" key="5">
    <source>
        <dbReference type="ARBA" id="ARBA00023015"/>
    </source>
</evidence>
<evidence type="ECO:0000313" key="13">
    <source>
        <dbReference type="Proteomes" id="UP000249163"/>
    </source>
</evidence>
<dbReference type="RefSeq" id="WP_111504037.1">
    <property type="nucleotide sequence ID" value="NZ_CP021965.1"/>
</dbReference>
<dbReference type="EMBL" id="CP021965">
    <property type="protein sequence ID" value="AWV33731.1"/>
    <property type="molecule type" value="Genomic_DNA"/>
</dbReference>
<dbReference type="GO" id="GO:0003700">
    <property type="term" value="F:DNA-binding transcription factor activity"/>
    <property type="evidence" value="ECO:0007669"/>
    <property type="project" value="InterPro"/>
</dbReference>
<keyword evidence="6" id="KW-0238">DNA-binding</keyword>